<proteinExistence type="predicted"/>
<keyword evidence="2" id="KW-1185">Reference proteome</keyword>
<gene>
    <name evidence="1" type="ORF">SB48_HM08orf01142</name>
</gene>
<evidence type="ECO:0000313" key="1">
    <source>
        <dbReference type="EMBL" id="AJO21542.1"/>
    </source>
</evidence>
<sequence>MGDKWPVFRESLTCIQCEVRFFLDGHFLEQAFKASVFS</sequence>
<evidence type="ECO:0000313" key="2">
    <source>
        <dbReference type="Proteomes" id="UP000032024"/>
    </source>
</evidence>
<dbReference type="EMBL" id="CP010525">
    <property type="protein sequence ID" value="AJO21542.1"/>
    <property type="molecule type" value="Genomic_DNA"/>
</dbReference>
<accession>A0AAN0T2M0</accession>
<organism evidence="1 2">
    <name type="scientific">Heyndrickxia coagulans</name>
    <name type="common">Weizmannia coagulans</name>
    <dbReference type="NCBI Taxonomy" id="1398"/>
    <lineage>
        <taxon>Bacteria</taxon>
        <taxon>Bacillati</taxon>
        <taxon>Bacillota</taxon>
        <taxon>Bacilli</taxon>
        <taxon>Bacillales</taxon>
        <taxon>Bacillaceae</taxon>
        <taxon>Heyndrickxia</taxon>
    </lineage>
</organism>
<name>A0AAN0T2M0_HEYCO</name>
<protein>
    <submittedName>
        <fullName evidence="1">Uncharacterized protein</fullName>
    </submittedName>
</protein>
<reference evidence="2" key="1">
    <citation type="submission" date="2015-01" db="EMBL/GenBank/DDBJ databases">
        <title>Comparative genome analysis of Bacillus coagulans HM-08, Clostridium butyricum HM-68, Bacillus subtilis HM-66 and Bacillus paralicheniformis BL-09.</title>
        <authorList>
            <person name="Zhang H."/>
        </authorList>
    </citation>
    <scope>NUCLEOTIDE SEQUENCE [LARGE SCALE GENOMIC DNA]</scope>
    <source>
        <strain evidence="2">HM-08</strain>
    </source>
</reference>
<dbReference type="AlphaFoldDB" id="A0AAN0T2M0"/>
<dbReference type="Proteomes" id="UP000032024">
    <property type="component" value="Chromosome"/>
</dbReference>